<accession>A0A1M6AZS7</accession>
<evidence type="ECO:0000313" key="8">
    <source>
        <dbReference type="EMBL" id="SHI41818.1"/>
    </source>
</evidence>
<evidence type="ECO:0000256" key="2">
    <source>
        <dbReference type="ARBA" id="ARBA00022448"/>
    </source>
</evidence>
<dbReference type="EMBL" id="FQZO01000001">
    <property type="protein sequence ID" value="SHI41818.1"/>
    <property type="molecule type" value="Genomic_DNA"/>
</dbReference>
<reference evidence="8 9" key="1">
    <citation type="submission" date="2016-11" db="EMBL/GenBank/DDBJ databases">
        <authorList>
            <person name="Jaros S."/>
            <person name="Januszkiewicz K."/>
            <person name="Wedrychowicz H."/>
        </authorList>
    </citation>
    <scope>NUCLEOTIDE SEQUENCE [LARGE SCALE GENOMIC DNA]</scope>
    <source>
        <strain evidence="8 9">DSM 21864</strain>
    </source>
</reference>
<comment type="subcellular location">
    <subcellularLocation>
        <location evidence="1">Cell membrane</location>
        <topology evidence="1">Multi-pass membrane protein</topology>
    </subcellularLocation>
</comment>
<keyword evidence="5 7" id="KW-1133">Transmembrane helix</keyword>
<dbReference type="PRINTS" id="PR00173">
    <property type="entry name" value="EDTRNSPORT"/>
</dbReference>
<evidence type="ECO:0000313" key="9">
    <source>
        <dbReference type="Proteomes" id="UP000184080"/>
    </source>
</evidence>
<keyword evidence="3" id="KW-1003">Cell membrane</keyword>
<protein>
    <submittedName>
        <fullName evidence="8">Na+/H+-dicarboxylate symporter</fullName>
    </submittedName>
</protein>
<dbReference type="InterPro" id="IPR001991">
    <property type="entry name" value="Na-dicarboxylate_symporter"/>
</dbReference>
<name>A0A1M6AZS7_9CLOT</name>
<proteinExistence type="predicted"/>
<dbReference type="GO" id="GO:0006835">
    <property type="term" value="P:dicarboxylic acid transport"/>
    <property type="evidence" value="ECO:0007669"/>
    <property type="project" value="TreeGrafter"/>
</dbReference>
<keyword evidence="6 7" id="KW-0472">Membrane</keyword>
<keyword evidence="9" id="KW-1185">Reference proteome</keyword>
<feature type="transmembrane region" description="Helical" evidence="7">
    <location>
        <begin position="367"/>
        <end position="393"/>
    </location>
</feature>
<evidence type="ECO:0000256" key="1">
    <source>
        <dbReference type="ARBA" id="ARBA00004651"/>
    </source>
</evidence>
<feature type="transmembrane region" description="Helical" evidence="7">
    <location>
        <begin position="158"/>
        <end position="175"/>
    </location>
</feature>
<evidence type="ECO:0000256" key="4">
    <source>
        <dbReference type="ARBA" id="ARBA00022692"/>
    </source>
</evidence>
<feature type="transmembrane region" description="Helical" evidence="7">
    <location>
        <begin position="306"/>
        <end position="330"/>
    </location>
</feature>
<dbReference type="InterPro" id="IPR036458">
    <property type="entry name" value="Na:dicarbo_symporter_sf"/>
</dbReference>
<dbReference type="SUPFAM" id="SSF118215">
    <property type="entry name" value="Proton glutamate symport protein"/>
    <property type="match status" value="1"/>
</dbReference>
<gene>
    <name evidence="8" type="ORF">SAMN05444401_0579</name>
</gene>
<feature type="transmembrane region" description="Helical" evidence="7">
    <location>
        <begin position="196"/>
        <end position="216"/>
    </location>
</feature>
<feature type="transmembrane region" description="Helical" evidence="7">
    <location>
        <begin position="236"/>
        <end position="257"/>
    </location>
</feature>
<evidence type="ECO:0000256" key="7">
    <source>
        <dbReference type="SAM" id="Phobius"/>
    </source>
</evidence>
<dbReference type="STRING" id="1121298.SAMN05444401_0579"/>
<dbReference type="GO" id="GO:0005886">
    <property type="term" value="C:plasma membrane"/>
    <property type="evidence" value="ECO:0007669"/>
    <property type="project" value="UniProtKB-SubCell"/>
</dbReference>
<dbReference type="GO" id="GO:0015293">
    <property type="term" value="F:symporter activity"/>
    <property type="evidence" value="ECO:0007669"/>
    <property type="project" value="UniProtKB-KW"/>
</dbReference>
<keyword evidence="4 7" id="KW-0812">Transmembrane</keyword>
<dbReference type="RefSeq" id="WP_083599707.1">
    <property type="nucleotide sequence ID" value="NZ_FQZO01000001.1"/>
</dbReference>
<dbReference type="PANTHER" id="PTHR42865">
    <property type="entry name" value="PROTON/GLUTAMATE-ASPARTATE SYMPORTER"/>
    <property type="match status" value="1"/>
</dbReference>
<dbReference type="Pfam" id="PF00375">
    <property type="entry name" value="SDF"/>
    <property type="match status" value="1"/>
</dbReference>
<feature type="transmembrane region" description="Helical" evidence="7">
    <location>
        <begin position="342"/>
        <end position="361"/>
    </location>
</feature>
<feature type="transmembrane region" description="Helical" evidence="7">
    <location>
        <begin position="56"/>
        <end position="74"/>
    </location>
</feature>
<feature type="transmembrane region" description="Helical" evidence="7">
    <location>
        <begin position="94"/>
        <end position="115"/>
    </location>
</feature>
<sequence length="436" mass="47102">MYIGLILSALVILLLIYLKQKKVSFSIRVFLGMTLGILIGIYFKQDAPFIEPLGKAYINLIKMLVIPLVLSSIISSITSLENTNQLRKIGVKTLFWLTFTTLLACIVGLVVGLIMDPGAGVTFVPDASFKAREIPSFTKVILDMIPANPVAEAAEGKVIPVIIFALLIGVAISIESDKHKDIVDPVKKFFKGFAQIMFRITKIILKLTPYGVFGLMVSVTAKYGLSTLLPLGKLILAMYVACLVQFLVVYTPLLSFVAKVNPLKFYKKIYPAQVVAFSTRSSYGTLPVTIKSLTDRVRISDKIANFVAPMGATMGLNACGGIYPVMVALFASRIFGIPLQPIQYLQLILITTIASFGTAGVPGTASIMATVVLAAMGLPLQIIGMVLGVDVIIDMARTATNISGASVSALLVANSENEFNRVAFNNEADDDMELNM</sequence>
<feature type="transmembrane region" description="Helical" evidence="7">
    <location>
        <begin position="25"/>
        <end position="44"/>
    </location>
</feature>
<dbReference type="OrthoDB" id="9768885at2"/>
<organism evidence="8 9">
    <name type="scientific">Clostridium amylolyticum</name>
    <dbReference type="NCBI Taxonomy" id="1121298"/>
    <lineage>
        <taxon>Bacteria</taxon>
        <taxon>Bacillati</taxon>
        <taxon>Bacillota</taxon>
        <taxon>Clostridia</taxon>
        <taxon>Eubacteriales</taxon>
        <taxon>Clostridiaceae</taxon>
        <taxon>Clostridium</taxon>
    </lineage>
</organism>
<evidence type="ECO:0000256" key="5">
    <source>
        <dbReference type="ARBA" id="ARBA00022989"/>
    </source>
</evidence>
<dbReference type="AlphaFoldDB" id="A0A1M6AZS7"/>
<dbReference type="Gene3D" id="1.10.3860.10">
    <property type="entry name" value="Sodium:dicarboxylate symporter"/>
    <property type="match status" value="1"/>
</dbReference>
<evidence type="ECO:0000256" key="6">
    <source>
        <dbReference type="ARBA" id="ARBA00023136"/>
    </source>
</evidence>
<keyword evidence="2" id="KW-0813">Transport</keyword>
<evidence type="ECO:0000256" key="3">
    <source>
        <dbReference type="ARBA" id="ARBA00022475"/>
    </source>
</evidence>
<dbReference type="Proteomes" id="UP000184080">
    <property type="component" value="Unassembled WGS sequence"/>
</dbReference>
<dbReference type="PANTHER" id="PTHR42865:SF7">
    <property type="entry name" value="PROTON_GLUTAMATE-ASPARTATE SYMPORTER"/>
    <property type="match status" value="1"/>
</dbReference>